<feature type="transmembrane region" description="Helical" evidence="1">
    <location>
        <begin position="26"/>
        <end position="49"/>
    </location>
</feature>
<keyword evidence="1" id="KW-1133">Transmembrane helix</keyword>
<accession>A0A833ZRB3</accession>
<gene>
    <name evidence="2" type="ORF">HJG60_017774</name>
</gene>
<dbReference type="Proteomes" id="UP000664940">
    <property type="component" value="Unassembled WGS sequence"/>
</dbReference>
<organism evidence="2 3">
    <name type="scientific">Phyllostomus discolor</name>
    <name type="common">pale spear-nosed bat</name>
    <dbReference type="NCBI Taxonomy" id="89673"/>
    <lineage>
        <taxon>Eukaryota</taxon>
        <taxon>Metazoa</taxon>
        <taxon>Chordata</taxon>
        <taxon>Craniata</taxon>
        <taxon>Vertebrata</taxon>
        <taxon>Euteleostomi</taxon>
        <taxon>Mammalia</taxon>
        <taxon>Eutheria</taxon>
        <taxon>Laurasiatheria</taxon>
        <taxon>Chiroptera</taxon>
        <taxon>Yangochiroptera</taxon>
        <taxon>Phyllostomidae</taxon>
        <taxon>Phyllostominae</taxon>
        <taxon>Phyllostomus</taxon>
    </lineage>
</organism>
<dbReference type="AlphaFoldDB" id="A0A833ZRB3"/>
<reference evidence="2 3" key="1">
    <citation type="journal article" date="2020" name="Nature">
        <title>Six reference-quality genomes reveal evolution of bat adaptations.</title>
        <authorList>
            <person name="Jebb D."/>
            <person name="Huang Z."/>
            <person name="Pippel M."/>
            <person name="Hughes G.M."/>
            <person name="Lavrichenko K."/>
            <person name="Devanna P."/>
            <person name="Winkler S."/>
            <person name="Jermiin L.S."/>
            <person name="Skirmuntt E.C."/>
            <person name="Katzourakis A."/>
            <person name="Burkitt-Gray L."/>
            <person name="Ray D.A."/>
            <person name="Sullivan K.A.M."/>
            <person name="Roscito J.G."/>
            <person name="Kirilenko B.M."/>
            <person name="Davalos L.M."/>
            <person name="Corthals A.P."/>
            <person name="Power M.L."/>
            <person name="Jones G."/>
            <person name="Ransome R.D."/>
            <person name="Dechmann D.K.N."/>
            <person name="Locatelli A.G."/>
            <person name="Puechmaille S.J."/>
            <person name="Fedrigo O."/>
            <person name="Jarvis E.D."/>
            <person name="Hiller M."/>
            <person name="Vernes S.C."/>
            <person name="Myers E.W."/>
            <person name="Teeling E.C."/>
        </authorList>
    </citation>
    <scope>NUCLEOTIDE SEQUENCE [LARGE SCALE GENOMIC DNA]</scope>
    <source>
        <strain evidence="2">Bat1K_MPI-CBG_1</strain>
    </source>
</reference>
<sequence>MDTLLTAPSYLWKDQFWENPWDQGGLAVISLFIATVLVLLSFAMVFGALPPPKKAGHSRKS</sequence>
<proteinExistence type="predicted"/>
<evidence type="ECO:0000256" key="1">
    <source>
        <dbReference type="SAM" id="Phobius"/>
    </source>
</evidence>
<evidence type="ECO:0000313" key="3">
    <source>
        <dbReference type="Proteomes" id="UP000664940"/>
    </source>
</evidence>
<keyword evidence="1" id="KW-0812">Transmembrane</keyword>
<evidence type="ECO:0000313" key="2">
    <source>
        <dbReference type="EMBL" id="KAF6097229.1"/>
    </source>
</evidence>
<comment type="caution">
    <text evidence="2">The sequence shown here is derived from an EMBL/GenBank/DDBJ whole genome shotgun (WGS) entry which is preliminary data.</text>
</comment>
<protein>
    <submittedName>
        <fullName evidence="2">Small integral membrane protein 6</fullName>
    </submittedName>
</protein>
<dbReference type="EMBL" id="JABVXQ010000008">
    <property type="protein sequence ID" value="KAF6097229.1"/>
    <property type="molecule type" value="Genomic_DNA"/>
</dbReference>
<name>A0A833ZRB3_9CHIR</name>
<keyword evidence="1" id="KW-0472">Membrane</keyword>